<keyword evidence="1" id="KW-0175">Coiled coil</keyword>
<name>A0A9D1DGN5_9FIRM</name>
<evidence type="ECO:0000313" key="3">
    <source>
        <dbReference type="Proteomes" id="UP000824239"/>
    </source>
</evidence>
<feature type="coiled-coil region" evidence="1">
    <location>
        <begin position="106"/>
        <end position="133"/>
    </location>
</feature>
<evidence type="ECO:0000313" key="2">
    <source>
        <dbReference type="EMBL" id="HIR50298.1"/>
    </source>
</evidence>
<proteinExistence type="predicted"/>
<organism evidence="2 3">
    <name type="scientific">Candidatus Avoscillospira avicola</name>
    <dbReference type="NCBI Taxonomy" id="2840706"/>
    <lineage>
        <taxon>Bacteria</taxon>
        <taxon>Bacillati</taxon>
        <taxon>Bacillota</taxon>
        <taxon>Clostridia</taxon>
        <taxon>Eubacteriales</taxon>
        <taxon>Oscillospiraceae</taxon>
        <taxon>Oscillospiraceae incertae sedis</taxon>
        <taxon>Candidatus Avoscillospira</taxon>
    </lineage>
</organism>
<reference evidence="2" key="2">
    <citation type="journal article" date="2021" name="PeerJ">
        <title>Extensive microbial diversity within the chicken gut microbiome revealed by metagenomics and culture.</title>
        <authorList>
            <person name="Gilroy R."/>
            <person name="Ravi A."/>
            <person name="Getino M."/>
            <person name="Pursley I."/>
            <person name="Horton D.L."/>
            <person name="Alikhan N.F."/>
            <person name="Baker D."/>
            <person name="Gharbi K."/>
            <person name="Hall N."/>
            <person name="Watson M."/>
            <person name="Adriaenssens E.M."/>
            <person name="Foster-Nyarko E."/>
            <person name="Jarju S."/>
            <person name="Secka A."/>
            <person name="Antonio M."/>
            <person name="Oren A."/>
            <person name="Chaudhuri R.R."/>
            <person name="La Ragione R."/>
            <person name="Hildebrand F."/>
            <person name="Pallen M.J."/>
        </authorList>
    </citation>
    <scope>NUCLEOTIDE SEQUENCE</scope>
    <source>
        <strain evidence="2">ChiBcec15-4380</strain>
    </source>
</reference>
<dbReference type="Gene3D" id="1.20.5.340">
    <property type="match status" value="1"/>
</dbReference>
<protein>
    <submittedName>
        <fullName evidence="2">Uncharacterized protein</fullName>
    </submittedName>
</protein>
<accession>A0A9D1DGN5</accession>
<comment type="caution">
    <text evidence="2">The sequence shown here is derived from an EMBL/GenBank/DDBJ whole genome shotgun (WGS) entry which is preliminary data.</text>
</comment>
<dbReference type="AlphaFoldDB" id="A0A9D1DGN5"/>
<dbReference type="EMBL" id="DVHE01000022">
    <property type="protein sequence ID" value="HIR50298.1"/>
    <property type="molecule type" value="Genomic_DNA"/>
</dbReference>
<dbReference type="Proteomes" id="UP000824239">
    <property type="component" value="Unassembled WGS sequence"/>
</dbReference>
<reference evidence="2" key="1">
    <citation type="submission" date="2020-10" db="EMBL/GenBank/DDBJ databases">
        <authorList>
            <person name="Gilroy R."/>
        </authorList>
    </citation>
    <scope>NUCLEOTIDE SEQUENCE</scope>
    <source>
        <strain evidence="2">ChiBcec15-4380</strain>
    </source>
</reference>
<sequence>MPTSLLDADLKFANLGKKQDLKSRVDGMESYLYQLLEQLRYSFGNLDRTNFNDAGFAEITGIINQPIIAEIKGIDGQLTQITATSAALTTRVEDAEGNITALYQFADEITQQVEDAEGNIATLTIQANSLSSRVTSAEGSITTLTQSVDSIALGVTNGSTSSTIRLYKDGVSISSATVRFTGVVTFSDLENSGNTVINGDNITTGTIRAVDYVAVGQIGDNDYSVFAVEDGADNRIGYIGYQFIDEDDNYADKLWIRTEAFGDWKPCIKIEAAGRVSLESTDVSDGLIYMRSANAITLSADHFVQIEVNGTEWSFEEDGLHKNGAKVL</sequence>
<gene>
    <name evidence="2" type="ORF">IAA53_03280</name>
</gene>
<evidence type="ECO:0000256" key="1">
    <source>
        <dbReference type="SAM" id="Coils"/>
    </source>
</evidence>